<comment type="caution">
    <text evidence="2">The sequence shown here is derived from an EMBL/GenBank/DDBJ whole genome shotgun (WGS) entry which is preliminary data.</text>
</comment>
<keyword evidence="3" id="KW-1185">Reference proteome</keyword>
<evidence type="ECO:0000256" key="1">
    <source>
        <dbReference type="SAM" id="MobiDB-lite"/>
    </source>
</evidence>
<evidence type="ECO:0008006" key="4">
    <source>
        <dbReference type="Google" id="ProtNLM"/>
    </source>
</evidence>
<sequence>MHPFFCEVLRDWNLAPCQITPNGWGQMGASYLLWVFAEAGGNLTPREFESICRPYRFAGWYNVSPRPGQKWETSTDSSNKVHNWKKRFIFVGGDWKFMPEDPLPHVSIPRRFEKLDCGKPPIPKRDQGELSSKWDKVRALSSDFRSLSNILKHDNFLASCGLMGVLAFLLDRPTSREGSSAQAPLHEVFDPSQEVQDTTPSSTMPPPPSEVQGTVPSQPPSSSNPHTDPAPSRDKEKRITNAGEATAQKRKTPEAAEGLMKDARKVRQTEEGRRSSP</sequence>
<evidence type="ECO:0000313" key="2">
    <source>
        <dbReference type="EMBL" id="KAL2486937.1"/>
    </source>
</evidence>
<organism evidence="2 3">
    <name type="scientific">Abeliophyllum distichum</name>
    <dbReference type="NCBI Taxonomy" id="126358"/>
    <lineage>
        <taxon>Eukaryota</taxon>
        <taxon>Viridiplantae</taxon>
        <taxon>Streptophyta</taxon>
        <taxon>Embryophyta</taxon>
        <taxon>Tracheophyta</taxon>
        <taxon>Spermatophyta</taxon>
        <taxon>Magnoliopsida</taxon>
        <taxon>eudicotyledons</taxon>
        <taxon>Gunneridae</taxon>
        <taxon>Pentapetalae</taxon>
        <taxon>asterids</taxon>
        <taxon>lamiids</taxon>
        <taxon>Lamiales</taxon>
        <taxon>Oleaceae</taxon>
        <taxon>Forsythieae</taxon>
        <taxon>Abeliophyllum</taxon>
    </lineage>
</organism>
<name>A0ABD1RG77_9LAMI</name>
<feature type="compositionally biased region" description="Polar residues" evidence="1">
    <location>
        <begin position="211"/>
        <end position="226"/>
    </location>
</feature>
<dbReference type="EMBL" id="JBFOLK010000009">
    <property type="protein sequence ID" value="KAL2486937.1"/>
    <property type="molecule type" value="Genomic_DNA"/>
</dbReference>
<evidence type="ECO:0000313" key="3">
    <source>
        <dbReference type="Proteomes" id="UP001604336"/>
    </source>
</evidence>
<protein>
    <recommendedName>
        <fullName evidence="4">Aminotransferase-like plant mobile domain-containing protein</fullName>
    </recommendedName>
</protein>
<feature type="region of interest" description="Disordered" evidence="1">
    <location>
        <begin position="176"/>
        <end position="277"/>
    </location>
</feature>
<reference evidence="3" key="1">
    <citation type="submission" date="2024-07" db="EMBL/GenBank/DDBJ databases">
        <title>Two chromosome-level genome assemblies of Korean endemic species Abeliophyllum distichum and Forsythia ovata (Oleaceae).</title>
        <authorList>
            <person name="Jang H."/>
        </authorList>
    </citation>
    <scope>NUCLEOTIDE SEQUENCE [LARGE SCALE GENOMIC DNA]</scope>
</reference>
<proteinExistence type="predicted"/>
<dbReference type="AlphaFoldDB" id="A0ABD1RG77"/>
<dbReference type="Proteomes" id="UP001604336">
    <property type="component" value="Unassembled WGS sequence"/>
</dbReference>
<feature type="compositionally biased region" description="Basic and acidic residues" evidence="1">
    <location>
        <begin position="251"/>
        <end position="277"/>
    </location>
</feature>
<accession>A0ABD1RG77</accession>
<gene>
    <name evidence="2" type="ORF">Adt_31693</name>
</gene>